<dbReference type="GO" id="GO:0035539">
    <property type="term" value="F:8-oxo-7,8-dihydrodeoxyguanosine triphosphate pyrophosphatase activity"/>
    <property type="evidence" value="ECO:0007669"/>
    <property type="project" value="TreeGrafter"/>
</dbReference>
<keyword evidence="6" id="KW-0460">Magnesium</keyword>
<evidence type="ECO:0000259" key="8">
    <source>
        <dbReference type="Pfam" id="PF14815"/>
    </source>
</evidence>
<evidence type="ECO:0000256" key="2">
    <source>
        <dbReference type="ARBA" id="ARBA00005582"/>
    </source>
</evidence>
<evidence type="ECO:0000256" key="1">
    <source>
        <dbReference type="ARBA" id="ARBA00001946"/>
    </source>
</evidence>
<proteinExistence type="inferred from homology"/>
<keyword evidence="4" id="KW-0227">DNA damage</keyword>
<dbReference type="Gene3D" id="3.90.79.10">
    <property type="entry name" value="Nucleoside Triphosphate Pyrophosphohydrolase"/>
    <property type="match status" value="1"/>
</dbReference>
<protein>
    <submittedName>
        <fullName evidence="9">CTP pyrophosphohydrolase</fullName>
        <ecNumber evidence="9">3.6.1.-</ecNumber>
    </submittedName>
</protein>
<feature type="domain" description="Adenine DNA glycosylase C-terminal" evidence="8">
    <location>
        <begin position="6"/>
        <end position="46"/>
    </location>
</feature>
<name>A0A376VH28_ECOLX</name>
<dbReference type="InterPro" id="IPR015797">
    <property type="entry name" value="NUDIX_hydrolase-like_dom_sf"/>
</dbReference>
<dbReference type="EMBL" id="UGCU01000001">
    <property type="protein sequence ID" value="STJ11076.1"/>
    <property type="molecule type" value="Genomic_DNA"/>
</dbReference>
<dbReference type="EC" id="3.6.1.-" evidence="9"/>
<evidence type="ECO:0000313" key="9">
    <source>
        <dbReference type="EMBL" id="STJ11076.1"/>
    </source>
</evidence>
<keyword evidence="3" id="KW-0479">Metal-binding</keyword>
<dbReference type="GO" id="GO:0046872">
    <property type="term" value="F:metal ion binding"/>
    <property type="evidence" value="ECO:0007669"/>
    <property type="project" value="UniProtKB-KW"/>
</dbReference>
<evidence type="ECO:0000256" key="6">
    <source>
        <dbReference type="ARBA" id="ARBA00022842"/>
    </source>
</evidence>
<sequence>MNMIEVVAAIIERDGKILLAQRPAHSDQAGLWEFAGGKVEPDEKPAAGAGA</sequence>
<evidence type="ECO:0000256" key="3">
    <source>
        <dbReference type="ARBA" id="ARBA00022723"/>
    </source>
</evidence>
<dbReference type="GO" id="GO:0008413">
    <property type="term" value="F:8-oxo-7,8-dihydroguanosine triphosphate pyrophosphatase activity"/>
    <property type="evidence" value="ECO:0007669"/>
    <property type="project" value="TreeGrafter"/>
</dbReference>
<gene>
    <name evidence="9" type="primary">nudG_2</name>
    <name evidence="9" type="ORF">NCTC9077_02776</name>
</gene>
<comment type="cofactor">
    <cofactor evidence="1">
        <name>Mg(2+)</name>
        <dbReference type="ChEBI" id="CHEBI:18420"/>
    </cofactor>
</comment>
<evidence type="ECO:0000313" key="10">
    <source>
        <dbReference type="Proteomes" id="UP000254495"/>
    </source>
</evidence>
<evidence type="ECO:0000256" key="7">
    <source>
        <dbReference type="ARBA" id="ARBA00023204"/>
    </source>
</evidence>
<evidence type="ECO:0000256" key="5">
    <source>
        <dbReference type="ARBA" id="ARBA00022801"/>
    </source>
</evidence>
<dbReference type="Pfam" id="PF14815">
    <property type="entry name" value="NUDIX_4"/>
    <property type="match status" value="1"/>
</dbReference>
<reference evidence="9 10" key="1">
    <citation type="submission" date="2018-06" db="EMBL/GenBank/DDBJ databases">
        <authorList>
            <consortium name="Pathogen Informatics"/>
            <person name="Doyle S."/>
        </authorList>
    </citation>
    <scope>NUCLEOTIDE SEQUENCE [LARGE SCALE GENOMIC DNA]</scope>
    <source>
        <strain evidence="9 10">NCTC9077</strain>
    </source>
</reference>
<organism evidence="9 10">
    <name type="scientific">Escherichia coli</name>
    <dbReference type="NCBI Taxonomy" id="562"/>
    <lineage>
        <taxon>Bacteria</taxon>
        <taxon>Pseudomonadati</taxon>
        <taxon>Pseudomonadota</taxon>
        <taxon>Gammaproteobacteria</taxon>
        <taxon>Enterobacterales</taxon>
        <taxon>Enterobacteriaceae</taxon>
        <taxon>Escherichia</taxon>
    </lineage>
</organism>
<dbReference type="PANTHER" id="PTHR47707">
    <property type="entry name" value="8-OXO-DGTP DIPHOSPHATASE"/>
    <property type="match status" value="1"/>
</dbReference>
<keyword evidence="7" id="KW-0234">DNA repair</keyword>
<comment type="similarity">
    <text evidence="2">Belongs to the Nudix hydrolase family.</text>
</comment>
<dbReference type="InterPro" id="IPR029119">
    <property type="entry name" value="MutY_C"/>
</dbReference>
<evidence type="ECO:0000256" key="4">
    <source>
        <dbReference type="ARBA" id="ARBA00022763"/>
    </source>
</evidence>
<dbReference type="AlphaFoldDB" id="A0A376VH28"/>
<keyword evidence="5 9" id="KW-0378">Hydrolase</keyword>
<dbReference type="GO" id="GO:0044715">
    <property type="term" value="F:8-oxo-dGDP phosphatase activity"/>
    <property type="evidence" value="ECO:0007669"/>
    <property type="project" value="TreeGrafter"/>
</dbReference>
<dbReference type="PANTHER" id="PTHR47707:SF2">
    <property type="entry name" value="CTP PYROPHOSPHOHYDROLASE"/>
    <property type="match status" value="1"/>
</dbReference>
<accession>A0A376VH28</accession>
<dbReference type="GO" id="GO:0006281">
    <property type="term" value="P:DNA repair"/>
    <property type="evidence" value="ECO:0007669"/>
    <property type="project" value="UniProtKB-KW"/>
</dbReference>
<dbReference type="SUPFAM" id="SSF55811">
    <property type="entry name" value="Nudix"/>
    <property type="match status" value="1"/>
</dbReference>
<dbReference type="GO" id="GO:0044716">
    <property type="term" value="F:8-oxo-GDP phosphatase activity"/>
    <property type="evidence" value="ECO:0007669"/>
    <property type="project" value="TreeGrafter"/>
</dbReference>
<dbReference type="InterPro" id="IPR047127">
    <property type="entry name" value="MutT-like"/>
</dbReference>
<dbReference type="Proteomes" id="UP000254495">
    <property type="component" value="Unassembled WGS sequence"/>
</dbReference>